<evidence type="ECO:0000256" key="1">
    <source>
        <dbReference type="SAM" id="Coils"/>
    </source>
</evidence>
<evidence type="ECO:0000313" key="3">
    <source>
        <dbReference type="EMBL" id="CAK6981463.1"/>
    </source>
</evidence>
<keyword evidence="1" id="KW-0175">Coiled coil</keyword>
<gene>
    <name evidence="3" type="ORF">FSCOSCO3_A036730</name>
</gene>
<feature type="coiled-coil region" evidence="1">
    <location>
        <begin position="274"/>
        <end position="350"/>
    </location>
</feature>
<dbReference type="EMBL" id="CAWUFR010000828">
    <property type="protein sequence ID" value="CAK6981463.1"/>
    <property type="molecule type" value="Genomic_DNA"/>
</dbReference>
<sequence length="532" mass="62889">MENTMEKKESKKVHEGMVSIMDGLKNLKQSEKVEFLMWAIEQELKKHVLDRNIWEQDTTSRILKTESLEAKNQYLQDKLKAHKKENENLRQELEASKKQIDVQSKKEKCKHEQKDIKHRNQLDSMERRFEQEIKKIREQKKKDVEQISNIKAELSKTQDLHDEKNKMLEKQHQSSLEKMQVENENLQAEVEKLQADVEKLQNRYTEREEETQHVYSKFDIVYNECKEKLEQQRLELTADKTRRETKCTELYMKVHKQKEKIQVLEQRRDLSLPLKRAEETIKDQSDMIDKKNREIETLKRGKKEATEKYSKQMNDNALQKASLDESHRRYELLENDLEREQASHKKTKVELCETHQIISDLQEEIEDLQNSVAVSEPECRRLKAQVVRLFTLQLRLKEGIQTCITAMDKPKLLRNRLIKLKRRYIDCDESVTMTENTRDAYEFQAKCYKRRIVALEGNQKALSSLLIHNEKRLQCNSIRAHNMRQLQASISKCDPSSWPGDEAELLAASQAVEGYHTVTLLLNGAQEQSTSV</sequence>
<proteinExistence type="predicted"/>
<dbReference type="Proteomes" id="UP001314229">
    <property type="component" value="Unassembled WGS sequence"/>
</dbReference>
<organism evidence="3 4">
    <name type="scientific">Scomber scombrus</name>
    <name type="common">Atlantic mackerel</name>
    <name type="synonym">Scomber vernalis</name>
    <dbReference type="NCBI Taxonomy" id="13677"/>
    <lineage>
        <taxon>Eukaryota</taxon>
        <taxon>Metazoa</taxon>
        <taxon>Chordata</taxon>
        <taxon>Craniata</taxon>
        <taxon>Vertebrata</taxon>
        <taxon>Euteleostomi</taxon>
        <taxon>Actinopterygii</taxon>
        <taxon>Neopterygii</taxon>
        <taxon>Teleostei</taxon>
        <taxon>Neoteleostei</taxon>
        <taxon>Acanthomorphata</taxon>
        <taxon>Pelagiaria</taxon>
        <taxon>Scombriformes</taxon>
        <taxon>Scombridae</taxon>
        <taxon>Scomber</taxon>
    </lineage>
</organism>
<reference evidence="3 4" key="1">
    <citation type="submission" date="2024-01" db="EMBL/GenBank/DDBJ databases">
        <authorList>
            <person name="Alioto T."/>
            <person name="Alioto T."/>
            <person name="Gomez Garrido J."/>
        </authorList>
    </citation>
    <scope>NUCLEOTIDE SEQUENCE [LARGE SCALE GENOMIC DNA]</scope>
</reference>
<comment type="caution">
    <text evidence="3">The sequence shown here is derived from an EMBL/GenBank/DDBJ whole genome shotgun (WGS) entry which is preliminary data.</text>
</comment>
<dbReference type="AlphaFoldDB" id="A0AAV1QD34"/>
<evidence type="ECO:0000256" key="2">
    <source>
        <dbReference type="SAM" id="MobiDB-lite"/>
    </source>
</evidence>
<accession>A0AAV1QD34</accession>
<protein>
    <submittedName>
        <fullName evidence="3">Myosin-13-like isoform X1</fullName>
    </submittedName>
</protein>
<feature type="region of interest" description="Disordered" evidence="2">
    <location>
        <begin position="93"/>
        <end position="117"/>
    </location>
</feature>
<name>A0AAV1QD34_SCOSC</name>
<evidence type="ECO:0000313" key="4">
    <source>
        <dbReference type="Proteomes" id="UP001314229"/>
    </source>
</evidence>
<keyword evidence="4" id="KW-1185">Reference proteome</keyword>